<dbReference type="Proteomes" id="UP000574390">
    <property type="component" value="Unassembled WGS sequence"/>
</dbReference>
<evidence type="ECO:0000313" key="2">
    <source>
        <dbReference type="Proteomes" id="UP000574390"/>
    </source>
</evidence>
<feature type="non-terminal residue" evidence="1">
    <location>
        <position position="216"/>
    </location>
</feature>
<feature type="non-terminal residue" evidence="1">
    <location>
        <position position="1"/>
    </location>
</feature>
<organism evidence="1 2">
    <name type="scientific">Perkinsus olseni</name>
    <name type="common">Perkinsus atlanticus</name>
    <dbReference type="NCBI Taxonomy" id="32597"/>
    <lineage>
        <taxon>Eukaryota</taxon>
        <taxon>Sar</taxon>
        <taxon>Alveolata</taxon>
        <taxon>Perkinsozoa</taxon>
        <taxon>Perkinsea</taxon>
        <taxon>Perkinsida</taxon>
        <taxon>Perkinsidae</taxon>
        <taxon>Perkinsus</taxon>
    </lineage>
</organism>
<accession>A0A7J6S8E0</accession>
<sequence>WFNGAPVEALKRGNVRIWIAEYFFEGYEVLWDGQFPSVWLYGVSSNWPDFLLSPVVAEHSGSITECEVNSMEHRDSVIAPFYYVAMALGFKMIPTGKMKSLRCRSNIHGDSVRVLSTGIRSSFATVDQLTPSEEEEMEDMVDYMEQWARAKWEGNNTGDAGGGRYDGINEDVKVFRLTKDPLPSLHRPAICYAMTHMMIPALTSLAMTGPGLGMGF</sequence>
<reference evidence="1 2" key="1">
    <citation type="submission" date="2020-04" db="EMBL/GenBank/DDBJ databases">
        <title>Perkinsus olseni comparative genomics.</title>
        <authorList>
            <person name="Bogema D.R."/>
        </authorList>
    </citation>
    <scope>NUCLEOTIDE SEQUENCE [LARGE SCALE GENOMIC DNA]</scope>
    <source>
        <strain evidence="1">ATCC PRA-205</strain>
    </source>
</reference>
<proteinExistence type="predicted"/>
<dbReference type="AlphaFoldDB" id="A0A7J6S8E0"/>
<evidence type="ECO:0000313" key="1">
    <source>
        <dbReference type="EMBL" id="KAF4729219.1"/>
    </source>
</evidence>
<name>A0A7J6S8E0_PEROL</name>
<gene>
    <name evidence="1" type="ORF">FOZ62_007160</name>
</gene>
<protein>
    <submittedName>
        <fullName evidence="1">Uncharacterized protein</fullName>
    </submittedName>
</protein>
<comment type="caution">
    <text evidence="1">The sequence shown here is derived from an EMBL/GenBank/DDBJ whole genome shotgun (WGS) entry which is preliminary data.</text>
</comment>
<dbReference type="EMBL" id="JABANM010016561">
    <property type="protein sequence ID" value="KAF4729219.1"/>
    <property type="molecule type" value="Genomic_DNA"/>
</dbReference>